<dbReference type="AlphaFoldDB" id="A0A368H207"/>
<keyword evidence="1" id="KW-0812">Transmembrane</keyword>
<accession>A0A368H207</accession>
<evidence type="ECO:0000313" key="2">
    <source>
        <dbReference type="EMBL" id="RCN49649.1"/>
    </source>
</evidence>
<dbReference type="EMBL" id="JOJR01000031">
    <property type="protein sequence ID" value="RCN49649.1"/>
    <property type="molecule type" value="Genomic_DNA"/>
</dbReference>
<feature type="transmembrane region" description="Helical" evidence="1">
    <location>
        <begin position="27"/>
        <end position="48"/>
    </location>
</feature>
<dbReference type="Proteomes" id="UP000252519">
    <property type="component" value="Unassembled WGS sequence"/>
</dbReference>
<keyword evidence="1" id="KW-1133">Transmembrane helix</keyword>
<gene>
    <name evidence="2" type="ORF">ANCCAN_04273</name>
</gene>
<keyword evidence="3" id="KW-1185">Reference proteome</keyword>
<organism evidence="2 3">
    <name type="scientific">Ancylostoma caninum</name>
    <name type="common">Dog hookworm</name>
    <dbReference type="NCBI Taxonomy" id="29170"/>
    <lineage>
        <taxon>Eukaryota</taxon>
        <taxon>Metazoa</taxon>
        <taxon>Ecdysozoa</taxon>
        <taxon>Nematoda</taxon>
        <taxon>Chromadorea</taxon>
        <taxon>Rhabditida</taxon>
        <taxon>Rhabditina</taxon>
        <taxon>Rhabditomorpha</taxon>
        <taxon>Strongyloidea</taxon>
        <taxon>Ancylostomatidae</taxon>
        <taxon>Ancylostomatinae</taxon>
        <taxon>Ancylostoma</taxon>
    </lineage>
</organism>
<reference evidence="2 3" key="1">
    <citation type="submission" date="2014-10" db="EMBL/GenBank/DDBJ databases">
        <title>Draft genome of the hookworm Ancylostoma caninum.</title>
        <authorList>
            <person name="Mitreva M."/>
        </authorList>
    </citation>
    <scope>NUCLEOTIDE SEQUENCE [LARGE SCALE GENOMIC DNA]</scope>
    <source>
        <strain evidence="2 3">Baltimore</strain>
    </source>
</reference>
<name>A0A368H207_ANCCA</name>
<evidence type="ECO:0000256" key="1">
    <source>
        <dbReference type="SAM" id="Phobius"/>
    </source>
</evidence>
<comment type="caution">
    <text evidence="2">The sequence shown here is derived from an EMBL/GenBank/DDBJ whole genome shotgun (WGS) entry which is preliminary data.</text>
</comment>
<proteinExistence type="predicted"/>
<protein>
    <submittedName>
        <fullName evidence="2">Uncharacterized protein</fullName>
    </submittedName>
</protein>
<sequence length="96" mass="10925">MEKEIESSSAMCRPRCVSDVAAGHSNIIDLCMLSITIALLNYLFILLLRVDLSEYERNNDLFMCCFKLSQVRLFVFSLHVFSLANVHKCFSVILCA</sequence>
<evidence type="ECO:0000313" key="3">
    <source>
        <dbReference type="Proteomes" id="UP000252519"/>
    </source>
</evidence>
<keyword evidence="1" id="KW-0472">Membrane</keyword>